<keyword evidence="2" id="KW-1185">Reference proteome</keyword>
<comment type="caution">
    <text evidence="1">The sequence shown here is derived from an EMBL/GenBank/DDBJ whole genome shotgun (WGS) entry which is preliminary data.</text>
</comment>
<organism evidence="1 2">
    <name type="scientific">Ambrosia artemisiifolia</name>
    <name type="common">Common ragweed</name>
    <dbReference type="NCBI Taxonomy" id="4212"/>
    <lineage>
        <taxon>Eukaryota</taxon>
        <taxon>Viridiplantae</taxon>
        <taxon>Streptophyta</taxon>
        <taxon>Embryophyta</taxon>
        <taxon>Tracheophyta</taxon>
        <taxon>Spermatophyta</taxon>
        <taxon>Magnoliopsida</taxon>
        <taxon>eudicotyledons</taxon>
        <taxon>Gunneridae</taxon>
        <taxon>Pentapetalae</taxon>
        <taxon>asterids</taxon>
        <taxon>campanulids</taxon>
        <taxon>Asterales</taxon>
        <taxon>Asteraceae</taxon>
        <taxon>Asteroideae</taxon>
        <taxon>Heliantheae alliance</taxon>
        <taxon>Heliantheae</taxon>
        <taxon>Ambrosia</taxon>
    </lineage>
</organism>
<evidence type="ECO:0000313" key="2">
    <source>
        <dbReference type="Proteomes" id="UP001206925"/>
    </source>
</evidence>
<proteinExistence type="predicted"/>
<reference evidence="1" key="1">
    <citation type="submission" date="2022-06" db="EMBL/GenBank/DDBJ databases">
        <title>Uncovering the hologenomic basis of an extraordinary plant invasion.</title>
        <authorList>
            <person name="Bieker V.C."/>
            <person name="Martin M.D."/>
            <person name="Gilbert T."/>
            <person name="Hodgins K."/>
            <person name="Battlay P."/>
            <person name="Petersen B."/>
            <person name="Wilson J."/>
        </authorList>
    </citation>
    <scope>NUCLEOTIDE SEQUENCE</scope>
    <source>
        <strain evidence="1">AA19_3_7</strain>
        <tissue evidence="1">Leaf</tissue>
    </source>
</reference>
<evidence type="ECO:0000313" key="1">
    <source>
        <dbReference type="EMBL" id="KAI7729669.1"/>
    </source>
</evidence>
<dbReference type="Proteomes" id="UP001206925">
    <property type="component" value="Unassembled WGS sequence"/>
</dbReference>
<feature type="non-terminal residue" evidence="1">
    <location>
        <position position="1"/>
    </location>
</feature>
<protein>
    <submittedName>
        <fullName evidence="1">Uncharacterized protein</fullName>
    </submittedName>
</protein>
<accession>A0AAD5G5P2</accession>
<dbReference type="EMBL" id="JAMZMK010010947">
    <property type="protein sequence ID" value="KAI7729669.1"/>
    <property type="molecule type" value="Genomic_DNA"/>
</dbReference>
<gene>
    <name evidence="1" type="ORF">M8C21_029441</name>
</gene>
<name>A0AAD5G5P2_AMBAR</name>
<dbReference type="AlphaFoldDB" id="A0AAD5G5P2"/>
<sequence length="74" mass="8444">SRTCDKRQLVNKMIGSFNRSATLYPRHVNKKRGPADSENLESLEPSQSIGVLHEILQRCSSKVEYRSVFSYDKG</sequence>